<comment type="caution">
    <text evidence="26">The sequence shown here is derived from an EMBL/GenBank/DDBJ whole genome shotgun (WGS) entry which is preliminary data.</text>
</comment>
<dbReference type="CDD" id="cd00982">
    <property type="entry name" value="gltB_C"/>
    <property type="match status" value="1"/>
</dbReference>
<comment type="pathway">
    <text evidence="5">Amino-acid biosynthesis; L-glutamate biosynthesis via GLT pathway; L-glutamate from 2-oxoglutarate and L-glutamine (NAD(+) route): step 1/1.</text>
</comment>
<dbReference type="Gene3D" id="3.40.50.720">
    <property type="entry name" value="NAD(P)-binding Rossmann-like Domain"/>
    <property type="match status" value="1"/>
</dbReference>
<evidence type="ECO:0000256" key="2">
    <source>
        <dbReference type="ARBA" id="ARBA00001974"/>
    </source>
</evidence>
<feature type="domain" description="Glutamine amidotransferase type-2" evidence="25">
    <location>
        <begin position="23"/>
        <end position="417"/>
    </location>
</feature>
<feature type="binding site" evidence="24">
    <location>
        <position position="1134"/>
    </location>
    <ligand>
        <name>[3Fe-4S] cluster</name>
        <dbReference type="ChEBI" id="CHEBI:21137"/>
    </ligand>
</feature>
<evidence type="ECO:0000256" key="17">
    <source>
        <dbReference type="ARBA" id="ARBA00023164"/>
    </source>
</evidence>
<dbReference type="CDD" id="cd02808">
    <property type="entry name" value="GltS_FMN"/>
    <property type="match status" value="1"/>
</dbReference>
<dbReference type="InterPro" id="IPR017932">
    <property type="entry name" value="GATase_2_dom"/>
</dbReference>
<dbReference type="InterPro" id="IPR002932">
    <property type="entry name" value="Glu_synthdom"/>
</dbReference>
<dbReference type="InterPro" id="IPR036188">
    <property type="entry name" value="FAD/NAD-bd_sf"/>
</dbReference>
<evidence type="ECO:0000256" key="20">
    <source>
        <dbReference type="ARBA" id="ARBA00048867"/>
    </source>
</evidence>
<gene>
    <name evidence="26" type="ORF">ILUMI_12934</name>
</gene>
<dbReference type="FunFam" id="3.20.20.70:FF:000031">
    <property type="entry name" value="Glutamate synthase 1 [NADH]"/>
    <property type="match status" value="1"/>
</dbReference>
<dbReference type="FunFam" id="1.10.1060.10:FF:000006">
    <property type="entry name" value="Glutamate synthase (NADPH/NADH)"/>
    <property type="match status" value="1"/>
</dbReference>
<evidence type="ECO:0000256" key="8">
    <source>
        <dbReference type="ARBA" id="ARBA00022605"/>
    </source>
</evidence>
<dbReference type="GO" id="GO:0051538">
    <property type="term" value="F:3 iron, 4 sulfur cluster binding"/>
    <property type="evidence" value="ECO:0007669"/>
    <property type="project" value="UniProtKB-KW"/>
</dbReference>
<dbReference type="EC" id="1.4.1.14" evidence="19"/>
<dbReference type="PANTHER" id="PTHR43100:SF1">
    <property type="entry name" value="GLUTAMATE SYNTHASE [NADPH] SMALL CHAIN"/>
    <property type="match status" value="1"/>
</dbReference>
<sequence length="2041" mass="225081">MAEPWEGPPKQGLYDPSFEKEACGVGFIVAIDGKRSYKIVQDAQRLAVSMNHRGACACDNDTGDGAGVLTAIPHDFYAAQLREEQSVQLPLFGQYATGIFYLDKLHHQESEAKFTNLAKELGMTVIAWRTVPTNNSNIGQVAKNAEPFMRQVFVAASNNIKDEHLDTSFFVLRKRASHIIPAPGRRFYICSLSRRIIVYKGQLTSDQLWTYFPDLADPLYDTYLALVHTRFSTNTFPSWERAHPLRMLAHNGEINTLRGNVNYMKAREGVMKNDDFGEKLQQLYPVVEPNLSDSGSADCVLEFLVHAGKRSLPEAVMTMVPEAWHNDITMSDEKRDYYHWAACIMEPWDGPALISFTDGRYIGAILDRNGLRPSRFYITKENVLVMASEVGVYDVEPSQVILKSRLKPGRMLLVDTEEKAVIQDIELKRKIAQSRPHSVWLKEKMILMDELREAHLKAGHPKTAKYQPSGFSDQRLPLFGYSTEAIHMLLLPMVNDKKEALGSMGNDEPLACLSSFAPLLYSYFKQLFAQVTNPPIDPFREKVVMSLQCPIGPEANILQPSAKQVHRLWLKQPVISILDLEVLKLTSHRDWSSYVLDTTFSASEGAAGLIPKLQAICEEAEKASKQHQILILSDRKAGPDRVPISSLLTLGAVHHHLIETRSRMKVALIVECGEVREVHHVCVLLGYGADAICPYLALELASSLRDQGVLDCNLTDEVIFQNYAQAMQTGISKVMAKMGISTLQSYKGAQIFEAVGLSEDVVDRCFRGTPSRLGGVTLELLAAEAVQRHQNAYRLAPDSLILRDAGNYHWRAGGEKHINDPGSIAALQESAINKSKSAYDKFKEATMESVRNCMLRGRLELRTLDQALPLSEVESAAEIVKRFATGAMSFGSISLEAHQTLALAMNKFGGKSNTGEGGEDPERYLDSQKRSAIKQVASGRFGVTSSYLAHSDDLQIKMAQGAKPGEGGELPGYKVSPEIARTRHSIPGVGLISPPPHHDIYSIEDLAELIYDLKCANPNARISVKLVSEVGVGVVAAGVAKGKAEHIVVSGHDGGTGASSWTGIKNAGLPWELGIAETHQVLVLNNLRSRIVLQADGQIRTGFDVVVAALLGADEIGFSTAPLIVMGCTMMRKCHLNTCPVGIATQDPILRKKFTGQPEHVINYFFMLAEEVREHMASLGVRSYQELIGRTDLLKTSENGNIKARTLNLNLILQNALHLRPGINIKGGSEIQDFQLEQRLDNQLIELSKPVIEGNQKSVKIEMNITNECRAFASTLSYYISMKYDEDGLPDGHHIDIQLKGSAGQSFCAFMAKGITCTLEGDANDYVGKGLSGGTIIIYPPKNSSFESHLNVIVGNVCLYGATSGRAYMRGIASERFAVRNSGVVAVVEGVGDHGCEYMTGGIILILGLTGRNFAAGMSGGIAYVWDIDGSFSSKCNREMVELCKLEDKEDLDLVRTLLQEFKDLTGSMIAEQLIKEFKMRTKEFVKVFPYEYQRVLKQKVAEAAPNKVVQNSIEPNIKDIEDSVADITIEQKKAERALDKTRGFMKYQRETAVYRPAEKRLKDWDEIYNFSHVRKGLRVQAARCMECGVPFCQSNVHGCPLGNIIPKWNLLVFQNQWRQALNQLLQTNNFPEFTGRVCPAPCEAACVLGISEPSVTIKNIECAIIDHAYEQGWIVPQIPSVRSGKRAAVVGSGPAGLACAQQLNKAGHLVTVFERNDRIGGLLQYGIPTMKLSKSVVQRRVDLMAAEGITFKTNVNVGKDISAKELSEEYDTVVLCTGATWPRDLPLPGRQLGGIHFAMEFLESWQKRQLGTTMPGPIAKDKHVIIIGGGDTGCDCIATSLRQGAASITTFEILPEPGPKRSGDNPWPQWPRIFRVDYGHDEVKVRFGADPRVFSIMTQEFLDDGHGHVSGVRTVAVDWAKDESGRWQMNQRPGSEKVFKADLVLLAMGFLGPERAIADQLGLTLDARSNFSTKDYRTNLPNVFAAGDCRRGQSLVVWAIAEGRQAARQADEYLNRGDTALPGPGGIIQPNITPAIACPV</sequence>
<evidence type="ECO:0000256" key="1">
    <source>
        <dbReference type="ARBA" id="ARBA00001917"/>
    </source>
</evidence>
<dbReference type="Gene3D" id="2.160.20.60">
    <property type="entry name" value="Glutamate synthase, alpha subunit, C-terminal domain"/>
    <property type="match status" value="1"/>
</dbReference>
<evidence type="ECO:0000256" key="11">
    <source>
        <dbReference type="ARBA" id="ARBA00022723"/>
    </source>
</evidence>
<keyword evidence="11" id="KW-0479">Metal-binding</keyword>
<feature type="binding site" evidence="24">
    <location>
        <position position="1139"/>
    </location>
    <ligand>
        <name>[3Fe-4S] cluster</name>
        <dbReference type="ChEBI" id="CHEBI:21137"/>
    </ligand>
</feature>
<dbReference type="SUPFAM" id="SSF51395">
    <property type="entry name" value="FMN-linked oxidoreductases"/>
    <property type="match status" value="1"/>
</dbReference>
<feature type="active site" description="For GATase activity" evidence="23">
    <location>
        <position position="23"/>
    </location>
</feature>
<comment type="similarity">
    <text evidence="6">Belongs to the glutamate synthase family.</text>
</comment>
<dbReference type="GO" id="GO:0016040">
    <property type="term" value="F:glutamate synthase (NADH) activity"/>
    <property type="evidence" value="ECO:0007669"/>
    <property type="project" value="UniProtKB-EC"/>
</dbReference>
<keyword evidence="12" id="KW-0274">FAD</keyword>
<dbReference type="FunFam" id="3.40.50.720:FF:000113">
    <property type="entry name" value="Glutamate synthase [NADH], amyloplastic"/>
    <property type="match status" value="1"/>
</dbReference>
<dbReference type="FunFam" id="2.160.20.60:FF:000001">
    <property type="entry name" value="Glutamate synthase, large subunit"/>
    <property type="match status" value="1"/>
</dbReference>
<evidence type="ECO:0000313" key="26">
    <source>
        <dbReference type="EMBL" id="KAF2893243.1"/>
    </source>
</evidence>
<evidence type="ECO:0000256" key="22">
    <source>
        <dbReference type="ARBA" id="ARBA00068518"/>
    </source>
</evidence>
<keyword evidence="13" id="KW-0315">Glutamine amidotransferase</keyword>
<dbReference type="GO" id="GO:0005506">
    <property type="term" value="F:iron ion binding"/>
    <property type="evidence" value="ECO:0007669"/>
    <property type="project" value="InterPro"/>
</dbReference>
<keyword evidence="14" id="KW-0560">Oxidoreductase</keyword>
<dbReference type="PIRSF" id="PIRSF000187">
    <property type="entry name" value="GOGAT"/>
    <property type="match status" value="1"/>
</dbReference>
<dbReference type="InterPro" id="IPR029055">
    <property type="entry name" value="Ntn_hydrolases_N"/>
</dbReference>
<keyword evidence="8" id="KW-0028">Amino-acid biosynthesis</keyword>
<evidence type="ECO:0000256" key="3">
    <source>
        <dbReference type="ARBA" id="ARBA00004802"/>
    </source>
</evidence>
<dbReference type="InterPro" id="IPR023753">
    <property type="entry name" value="FAD/NAD-binding_dom"/>
</dbReference>
<evidence type="ECO:0000256" key="19">
    <source>
        <dbReference type="ARBA" id="ARBA00024383"/>
    </source>
</evidence>
<evidence type="ECO:0000256" key="6">
    <source>
        <dbReference type="ARBA" id="ARBA00009716"/>
    </source>
</evidence>
<evidence type="ECO:0000256" key="10">
    <source>
        <dbReference type="ARBA" id="ARBA00022643"/>
    </source>
</evidence>
<dbReference type="Gene3D" id="3.20.20.70">
    <property type="entry name" value="Aldolase class I"/>
    <property type="match status" value="2"/>
</dbReference>
<comment type="function">
    <text evidence="21">Forms L-glutamate from L-glutamine and 2-oxoglutarate. Represents an alternative pathway to L-glutamate dehydrogenase for the biosynthesis of L-glutamate. Participates with glutamine synthetase in ammonia assimilation processes. The enzyme is specific for NADH, L-glutamine and 2-oxoglutarate.</text>
</comment>
<protein>
    <recommendedName>
        <fullName evidence="22">Glutamate synthase [NADH]</fullName>
        <ecNumber evidence="19">1.4.1.14</ecNumber>
    </recommendedName>
</protein>
<dbReference type="PANTHER" id="PTHR43100">
    <property type="entry name" value="GLUTAMATE SYNTHASE [NADPH] SMALL CHAIN"/>
    <property type="match status" value="1"/>
</dbReference>
<dbReference type="InterPro" id="IPR036485">
    <property type="entry name" value="Glu_synth_asu_C_sf"/>
</dbReference>
<dbReference type="Pfam" id="PF01645">
    <property type="entry name" value="Glu_synthase"/>
    <property type="match status" value="1"/>
</dbReference>
<evidence type="ECO:0000256" key="9">
    <source>
        <dbReference type="ARBA" id="ARBA00022630"/>
    </source>
</evidence>
<dbReference type="UniPathway" id="UPA00634">
    <property type="reaction ID" value="UER00690"/>
</dbReference>
<dbReference type="Pfam" id="PF07992">
    <property type="entry name" value="Pyr_redox_2"/>
    <property type="match status" value="1"/>
</dbReference>
<comment type="pathway">
    <text evidence="4">Nitrogen metabolism.</text>
</comment>
<dbReference type="SUPFAM" id="SSF51971">
    <property type="entry name" value="Nucleotide-binding domain"/>
    <property type="match status" value="1"/>
</dbReference>
<dbReference type="Pfam" id="PF00310">
    <property type="entry name" value="GATase_2"/>
    <property type="match status" value="1"/>
</dbReference>
<dbReference type="Gene3D" id="3.60.20.10">
    <property type="entry name" value="Glutamine Phosphoribosylpyrophosphate, subunit 1, domain 1"/>
    <property type="match status" value="1"/>
</dbReference>
<evidence type="ECO:0000256" key="18">
    <source>
        <dbReference type="ARBA" id="ARBA00023291"/>
    </source>
</evidence>
<dbReference type="Pfam" id="PF14691">
    <property type="entry name" value="Fer4_20"/>
    <property type="match status" value="1"/>
</dbReference>
<dbReference type="GO" id="GO:0010181">
    <property type="term" value="F:FMN binding"/>
    <property type="evidence" value="ECO:0007669"/>
    <property type="project" value="InterPro"/>
</dbReference>
<evidence type="ECO:0000256" key="21">
    <source>
        <dbReference type="ARBA" id="ARBA00057049"/>
    </source>
</evidence>
<feature type="binding site" evidence="24">
    <location>
        <position position="1128"/>
    </location>
    <ligand>
        <name>[3Fe-4S] cluster</name>
        <dbReference type="ChEBI" id="CHEBI:21137"/>
    </ligand>
</feature>
<evidence type="ECO:0000256" key="24">
    <source>
        <dbReference type="PIRSR" id="PIRSR000187-2"/>
    </source>
</evidence>
<accession>A0A8K0CT70</accession>
<dbReference type="InterPro" id="IPR012220">
    <property type="entry name" value="Glu_synth_euk"/>
</dbReference>
<keyword evidence="18 24" id="KW-0003">3Fe-4S</keyword>
<dbReference type="GO" id="GO:0019676">
    <property type="term" value="P:ammonia assimilation cycle"/>
    <property type="evidence" value="ECO:0007669"/>
    <property type="project" value="UniProtKB-ARBA"/>
</dbReference>
<evidence type="ECO:0000256" key="5">
    <source>
        <dbReference type="ARBA" id="ARBA00004944"/>
    </source>
</evidence>
<comment type="cofactor">
    <cofactor evidence="24">
        <name>[3Fe-4S] cluster</name>
        <dbReference type="ChEBI" id="CHEBI:21137"/>
    </cofactor>
    <text evidence="24">Binds 1 [3Fe-4S] cluster.</text>
</comment>
<evidence type="ECO:0000256" key="16">
    <source>
        <dbReference type="ARBA" id="ARBA00023014"/>
    </source>
</evidence>
<dbReference type="EMBL" id="VTPC01008130">
    <property type="protein sequence ID" value="KAF2893243.1"/>
    <property type="molecule type" value="Genomic_DNA"/>
</dbReference>
<dbReference type="PRINTS" id="PR00419">
    <property type="entry name" value="ADXRDTASE"/>
</dbReference>
<dbReference type="Pfam" id="PF04898">
    <property type="entry name" value="Glu_syn_central"/>
    <property type="match status" value="1"/>
</dbReference>
<dbReference type="OrthoDB" id="4327079at2759"/>
<evidence type="ECO:0000256" key="13">
    <source>
        <dbReference type="ARBA" id="ARBA00022962"/>
    </source>
</evidence>
<dbReference type="NCBIfam" id="TIGR01317">
    <property type="entry name" value="GOGAT_sm_gam"/>
    <property type="match status" value="1"/>
</dbReference>
<organism evidence="26 27">
    <name type="scientific">Ignelater luminosus</name>
    <name type="common">Cucubano</name>
    <name type="synonym">Pyrophorus luminosus</name>
    <dbReference type="NCBI Taxonomy" id="2038154"/>
    <lineage>
        <taxon>Eukaryota</taxon>
        <taxon>Metazoa</taxon>
        <taxon>Ecdysozoa</taxon>
        <taxon>Arthropoda</taxon>
        <taxon>Hexapoda</taxon>
        <taxon>Insecta</taxon>
        <taxon>Pterygota</taxon>
        <taxon>Neoptera</taxon>
        <taxon>Endopterygota</taxon>
        <taxon>Coleoptera</taxon>
        <taxon>Polyphaga</taxon>
        <taxon>Elateriformia</taxon>
        <taxon>Elateroidea</taxon>
        <taxon>Elateridae</taxon>
        <taxon>Agrypninae</taxon>
        <taxon>Pyrophorini</taxon>
        <taxon>Ignelater</taxon>
    </lineage>
</organism>
<evidence type="ECO:0000313" key="27">
    <source>
        <dbReference type="Proteomes" id="UP000801492"/>
    </source>
</evidence>
<keyword evidence="10" id="KW-0288">FMN</keyword>
<dbReference type="InterPro" id="IPR028261">
    <property type="entry name" value="DPD_II"/>
</dbReference>
<comment type="cofactor">
    <cofactor evidence="1">
        <name>FMN</name>
        <dbReference type="ChEBI" id="CHEBI:58210"/>
    </cofactor>
</comment>
<dbReference type="GO" id="GO:0097054">
    <property type="term" value="P:L-glutamate biosynthetic process"/>
    <property type="evidence" value="ECO:0007669"/>
    <property type="project" value="UniProtKB-UniPathway"/>
</dbReference>
<dbReference type="SUPFAM" id="SSF69336">
    <property type="entry name" value="Alpha subunit of glutamate synthase, C-terminal domain"/>
    <property type="match status" value="1"/>
</dbReference>
<dbReference type="GO" id="GO:0050660">
    <property type="term" value="F:flavin adenine dinucleotide binding"/>
    <property type="evidence" value="ECO:0007669"/>
    <property type="project" value="InterPro"/>
</dbReference>
<dbReference type="InterPro" id="IPR002489">
    <property type="entry name" value="Glu_synth_asu_C"/>
</dbReference>
<comment type="subunit">
    <text evidence="7">Homotrimer.</text>
</comment>
<dbReference type="NCBIfam" id="NF008730">
    <property type="entry name" value="PRK11750.1"/>
    <property type="match status" value="1"/>
</dbReference>
<dbReference type="UniPathway" id="UPA00045"/>
<evidence type="ECO:0000256" key="23">
    <source>
        <dbReference type="PIRSR" id="PIRSR000187-1"/>
    </source>
</evidence>
<evidence type="ECO:0000256" key="14">
    <source>
        <dbReference type="ARBA" id="ARBA00023002"/>
    </source>
</evidence>
<keyword evidence="17" id="KW-0314">Glutamate biosynthesis</keyword>
<dbReference type="Proteomes" id="UP000801492">
    <property type="component" value="Unassembled WGS sequence"/>
</dbReference>
<proteinExistence type="inferred from homology"/>
<comment type="pathway">
    <text evidence="3">Energy metabolism; nitrogen metabolism.</text>
</comment>
<keyword evidence="16 24" id="KW-0411">Iron-sulfur</keyword>
<dbReference type="Gene3D" id="1.10.1060.10">
    <property type="entry name" value="Alpha-helical ferredoxin"/>
    <property type="match status" value="1"/>
</dbReference>
<dbReference type="FunFam" id="3.20.20.70:FF:000017">
    <property type="entry name" value="Glutamate synthase [NADH], amyloplastic"/>
    <property type="match status" value="1"/>
</dbReference>
<dbReference type="FunFam" id="3.50.50.60:FF:000022">
    <property type="entry name" value="Glutamate synthase [NADH], amyloplastic"/>
    <property type="match status" value="1"/>
</dbReference>
<reference evidence="26" key="1">
    <citation type="submission" date="2019-08" db="EMBL/GenBank/DDBJ databases">
        <title>The genome of the North American firefly Photinus pyralis.</title>
        <authorList>
            <consortium name="Photinus pyralis genome working group"/>
            <person name="Fallon T.R."/>
            <person name="Sander Lower S.E."/>
            <person name="Weng J.-K."/>
        </authorList>
    </citation>
    <scope>NUCLEOTIDE SEQUENCE</scope>
    <source>
        <strain evidence="26">TRF0915ILg1</strain>
        <tissue evidence="26">Whole body</tissue>
    </source>
</reference>
<dbReference type="InterPro" id="IPR006982">
    <property type="entry name" value="Glu_synth_centr_N"/>
</dbReference>
<comment type="catalytic activity">
    <reaction evidence="20">
        <text>2 L-glutamate + NAD(+) = L-glutamine + 2-oxoglutarate + NADH + H(+)</text>
        <dbReference type="Rhea" id="RHEA:13753"/>
        <dbReference type="ChEBI" id="CHEBI:15378"/>
        <dbReference type="ChEBI" id="CHEBI:16810"/>
        <dbReference type="ChEBI" id="CHEBI:29985"/>
        <dbReference type="ChEBI" id="CHEBI:57540"/>
        <dbReference type="ChEBI" id="CHEBI:57945"/>
        <dbReference type="ChEBI" id="CHEBI:58359"/>
        <dbReference type="EC" id="1.4.1.14"/>
    </reaction>
</comment>
<dbReference type="Gene3D" id="3.50.50.60">
    <property type="entry name" value="FAD/NAD(P)-binding domain"/>
    <property type="match status" value="1"/>
</dbReference>
<evidence type="ECO:0000256" key="4">
    <source>
        <dbReference type="ARBA" id="ARBA00004909"/>
    </source>
</evidence>
<keyword evidence="27" id="KW-1185">Reference proteome</keyword>
<comment type="cofactor">
    <cofactor evidence="2">
        <name>FAD</name>
        <dbReference type="ChEBI" id="CHEBI:57692"/>
    </cofactor>
</comment>
<keyword evidence="9" id="KW-0285">Flavoprotein</keyword>
<dbReference type="PROSITE" id="PS51278">
    <property type="entry name" value="GATASE_TYPE_2"/>
    <property type="match status" value="1"/>
</dbReference>
<name>A0A8K0CT70_IGNLU</name>
<dbReference type="CDD" id="cd00713">
    <property type="entry name" value="GltS"/>
    <property type="match status" value="1"/>
</dbReference>
<dbReference type="SUPFAM" id="SSF56235">
    <property type="entry name" value="N-terminal nucleophile aminohydrolases (Ntn hydrolases)"/>
    <property type="match status" value="1"/>
</dbReference>
<keyword evidence="15" id="KW-0408">Iron</keyword>
<dbReference type="InterPro" id="IPR013785">
    <property type="entry name" value="Aldolase_TIM"/>
</dbReference>
<dbReference type="InterPro" id="IPR009051">
    <property type="entry name" value="Helical_ferredxn"/>
</dbReference>
<dbReference type="GO" id="GO:0016639">
    <property type="term" value="F:oxidoreductase activity, acting on the CH-NH2 group of donors, NAD or NADP as acceptor"/>
    <property type="evidence" value="ECO:0007669"/>
    <property type="project" value="InterPro"/>
</dbReference>
<evidence type="ECO:0000259" key="25">
    <source>
        <dbReference type="PROSITE" id="PS51278"/>
    </source>
</evidence>
<dbReference type="SUPFAM" id="SSF46548">
    <property type="entry name" value="alpha-helical ferredoxin"/>
    <property type="match status" value="1"/>
</dbReference>
<dbReference type="InterPro" id="IPR051394">
    <property type="entry name" value="Glutamate_Synthase"/>
</dbReference>
<dbReference type="Pfam" id="PF01493">
    <property type="entry name" value="GXGXG"/>
    <property type="match status" value="1"/>
</dbReference>
<evidence type="ECO:0000256" key="7">
    <source>
        <dbReference type="ARBA" id="ARBA00011233"/>
    </source>
</evidence>
<dbReference type="InterPro" id="IPR006005">
    <property type="entry name" value="Glut_synth_ssu1"/>
</dbReference>
<dbReference type="FunFam" id="3.60.20.10:FF:000001">
    <property type="entry name" value="Glutamate synthase, large subunit"/>
    <property type="match status" value="1"/>
</dbReference>
<evidence type="ECO:0000256" key="15">
    <source>
        <dbReference type="ARBA" id="ARBA00023004"/>
    </source>
</evidence>
<evidence type="ECO:0000256" key="12">
    <source>
        <dbReference type="ARBA" id="ARBA00022827"/>
    </source>
</evidence>